<gene>
    <name evidence="1" type="ORF">POSPLADRAFT_1156394</name>
</gene>
<sequence>MRFATPDRMLPASRSSSRVRRNCDGFAGVRTEDCNHLVLVGEVLDDALREHVEGSAEEDVVRCVSNDVSLEIQNDLTDAEGNISNESQRSVHLAVRRLHVQLDCRIEEEVEAETDLFRHGDDLRTGVDDAFDLLFVVDQRDDRTNRVRIAGDAPGSNVAPEHESWLTAVTSSAPISTMWADATGSVETRLGVTASRYLFRTSGAIDSNSSGVSVTNGDFIERWKISSTSFGWITGTMVLYAGSLPLSFEGFGGVAKFRTFGGA</sequence>
<dbReference type="RefSeq" id="XP_024334131.1">
    <property type="nucleotide sequence ID" value="XM_024487067.1"/>
</dbReference>
<accession>A0A1X6MLL2</accession>
<name>A0A1X6MLL2_9APHY</name>
<proteinExistence type="predicted"/>
<reference evidence="1 2" key="1">
    <citation type="submission" date="2017-04" db="EMBL/GenBank/DDBJ databases">
        <title>Genome Sequence of the Model Brown-Rot Fungus Postia placenta SB12.</title>
        <authorList>
            <consortium name="DOE Joint Genome Institute"/>
            <person name="Gaskell J."/>
            <person name="Kersten P."/>
            <person name="Larrondo L.F."/>
            <person name="Canessa P."/>
            <person name="Martinez D."/>
            <person name="Hibbett D."/>
            <person name="Schmoll M."/>
            <person name="Kubicek C.P."/>
            <person name="Martinez A.T."/>
            <person name="Yadav J."/>
            <person name="Master E."/>
            <person name="Magnuson J.K."/>
            <person name="James T."/>
            <person name="Yaver D."/>
            <person name="Berka R."/>
            <person name="Labutti K."/>
            <person name="Lipzen A."/>
            <person name="Aerts A."/>
            <person name="Barry K."/>
            <person name="Henrissat B."/>
            <person name="Blanchette R."/>
            <person name="Grigoriev I."/>
            <person name="Cullen D."/>
        </authorList>
    </citation>
    <scope>NUCLEOTIDE SEQUENCE [LARGE SCALE GENOMIC DNA]</scope>
    <source>
        <strain evidence="1 2">MAD-698-R-SB12</strain>
    </source>
</reference>
<evidence type="ECO:0000313" key="1">
    <source>
        <dbReference type="EMBL" id="OSX57337.1"/>
    </source>
</evidence>
<keyword evidence="2" id="KW-1185">Reference proteome</keyword>
<evidence type="ECO:0000313" key="2">
    <source>
        <dbReference type="Proteomes" id="UP000194127"/>
    </source>
</evidence>
<organism evidence="1 2">
    <name type="scientific">Postia placenta MAD-698-R-SB12</name>
    <dbReference type="NCBI Taxonomy" id="670580"/>
    <lineage>
        <taxon>Eukaryota</taxon>
        <taxon>Fungi</taxon>
        <taxon>Dikarya</taxon>
        <taxon>Basidiomycota</taxon>
        <taxon>Agaricomycotina</taxon>
        <taxon>Agaricomycetes</taxon>
        <taxon>Polyporales</taxon>
        <taxon>Adustoporiaceae</taxon>
        <taxon>Rhodonia</taxon>
    </lineage>
</organism>
<dbReference type="GeneID" id="36332016"/>
<dbReference type="Proteomes" id="UP000194127">
    <property type="component" value="Unassembled WGS sequence"/>
</dbReference>
<dbReference type="EMBL" id="KZ110608">
    <property type="protein sequence ID" value="OSX57337.1"/>
    <property type="molecule type" value="Genomic_DNA"/>
</dbReference>
<protein>
    <submittedName>
        <fullName evidence="1">Uncharacterized protein</fullName>
    </submittedName>
</protein>
<dbReference type="AlphaFoldDB" id="A0A1X6MLL2"/>